<dbReference type="InterPro" id="IPR027523">
    <property type="entry name" value="CLU_prot"/>
</dbReference>
<feature type="compositionally biased region" description="Basic residues" evidence="1">
    <location>
        <begin position="1"/>
        <end position="17"/>
    </location>
</feature>
<dbReference type="Proteomes" id="UP000594638">
    <property type="component" value="Unassembled WGS sequence"/>
</dbReference>
<sequence length="86" mass="9544">MAPRTGRGKGNKAKTEKKKKEEKVVPFVLDISVITPYETQVILKGISTDKILDVRKLVAVNVETCHLTNYSLSHEVSTHTQSHISA</sequence>
<dbReference type="EMBL" id="CACTIH010000136">
    <property type="protein sequence ID" value="CAA2955079.1"/>
    <property type="molecule type" value="Genomic_DNA"/>
</dbReference>
<reference evidence="2 3" key="1">
    <citation type="submission" date="2019-12" db="EMBL/GenBank/DDBJ databases">
        <authorList>
            <person name="Alioto T."/>
            <person name="Alioto T."/>
            <person name="Gomez Garrido J."/>
        </authorList>
    </citation>
    <scope>NUCLEOTIDE SEQUENCE [LARGE SCALE GENOMIC DNA]</scope>
</reference>
<dbReference type="Gramene" id="OE9A060387T1">
    <property type="protein sequence ID" value="OE9A060387C1"/>
    <property type="gene ID" value="OE9A060387"/>
</dbReference>
<accession>A0A8S0PLK9</accession>
<proteinExistence type="predicted"/>
<dbReference type="OrthoDB" id="1414216at2759"/>
<dbReference type="PANTHER" id="PTHR12601:SF45">
    <property type="entry name" value="PROTEIN REDUCED CHLOROPLAST COVERAGE 3"/>
    <property type="match status" value="1"/>
</dbReference>
<evidence type="ECO:0000313" key="3">
    <source>
        <dbReference type="Proteomes" id="UP000594638"/>
    </source>
</evidence>
<comment type="caution">
    <text evidence="2">The sequence shown here is derived from an EMBL/GenBank/DDBJ whole genome shotgun (WGS) entry which is preliminary data.</text>
</comment>
<gene>
    <name evidence="2" type="ORF">OLEA9_A060387</name>
</gene>
<organism evidence="2 3">
    <name type="scientific">Olea europaea subsp. europaea</name>
    <dbReference type="NCBI Taxonomy" id="158383"/>
    <lineage>
        <taxon>Eukaryota</taxon>
        <taxon>Viridiplantae</taxon>
        <taxon>Streptophyta</taxon>
        <taxon>Embryophyta</taxon>
        <taxon>Tracheophyta</taxon>
        <taxon>Spermatophyta</taxon>
        <taxon>Magnoliopsida</taxon>
        <taxon>eudicotyledons</taxon>
        <taxon>Gunneridae</taxon>
        <taxon>Pentapetalae</taxon>
        <taxon>asterids</taxon>
        <taxon>lamiids</taxon>
        <taxon>Lamiales</taxon>
        <taxon>Oleaceae</taxon>
        <taxon>Oleeae</taxon>
        <taxon>Olea</taxon>
    </lineage>
</organism>
<dbReference type="GO" id="GO:0005737">
    <property type="term" value="C:cytoplasm"/>
    <property type="evidence" value="ECO:0007669"/>
    <property type="project" value="TreeGrafter"/>
</dbReference>
<name>A0A8S0PLK9_OLEEU</name>
<protein>
    <submittedName>
        <fullName evidence="2">Uncharacterized protein</fullName>
    </submittedName>
</protein>
<dbReference type="AlphaFoldDB" id="A0A8S0PLK9"/>
<keyword evidence="3" id="KW-1185">Reference proteome</keyword>
<evidence type="ECO:0000313" key="2">
    <source>
        <dbReference type="EMBL" id="CAA2955079.1"/>
    </source>
</evidence>
<evidence type="ECO:0000256" key="1">
    <source>
        <dbReference type="SAM" id="MobiDB-lite"/>
    </source>
</evidence>
<dbReference type="PANTHER" id="PTHR12601">
    <property type="entry name" value="EUKARYOTIC TRANSLATION INITIATION FACTOR 3 SUBUNIT EIF-3"/>
    <property type="match status" value="1"/>
</dbReference>
<feature type="region of interest" description="Disordered" evidence="1">
    <location>
        <begin position="1"/>
        <end position="21"/>
    </location>
</feature>